<dbReference type="SUPFAM" id="SSF55811">
    <property type="entry name" value="Nudix"/>
    <property type="match status" value="1"/>
</dbReference>
<comment type="caution">
    <text evidence="8">The sequence shown here is derived from an EMBL/GenBank/DDBJ whole genome shotgun (WGS) entry which is preliminary data.</text>
</comment>
<dbReference type="PRINTS" id="PR00502">
    <property type="entry name" value="NUDIXFAMILY"/>
</dbReference>
<evidence type="ECO:0000259" key="7">
    <source>
        <dbReference type="PROSITE" id="PS51462"/>
    </source>
</evidence>
<dbReference type="CDD" id="cd03428">
    <property type="entry name" value="NUDIX_Ap4A_Nudt2"/>
    <property type="match status" value="1"/>
</dbReference>
<dbReference type="PANTHER" id="PTHR21340:SF0">
    <property type="entry name" value="BIS(5'-NUCLEOSYL)-TETRAPHOSPHATASE [ASYMMETRICAL]"/>
    <property type="match status" value="1"/>
</dbReference>
<dbReference type="Gene3D" id="3.90.79.10">
    <property type="entry name" value="Nucleoside Triphosphate Pyrophosphohydrolase"/>
    <property type="match status" value="1"/>
</dbReference>
<sequence>MTEYEVATGAVIYSRIAGKLQYLLVESKDRHFWGFAKGHVEAGETKEQAAIREIKEETNLDVTVDMNFTEEIRYPLPNGKTKVSIFYVSEVAPTVETTKQLAEISAIRWFDYEDALAKLTYDNLKNVLIKANQYLTRT</sequence>
<evidence type="ECO:0000256" key="5">
    <source>
        <dbReference type="ARBA" id="ARBA00032644"/>
    </source>
</evidence>
<keyword evidence="3" id="KW-0547">Nucleotide-binding</keyword>
<evidence type="ECO:0000256" key="4">
    <source>
        <dbReference type="ARBA" id="ARBA00022801"/>
    </source>
</evidence>
<dbReference type="PROSITE" id="PS51462">
    <property type="entry name" value="NUDIX"/>
    <property type="match status" value="1"/>
</dbReference>
<dbReference type="InterPro" id="IPR051325">
    <property type="entry name" value="Nudix_hydrolase_domain"/>
</dbReference>
<dbReference type="Proteomes" id="UP001597267">
    <property type="component" value="Unassembled WGS sequence"/>
</dbReference>
<comment type="similarity">
    <text evidence="1 6">Belongs to the Nudix hydrolase family.</text>
</comment>
<evidence type="ECO:0000313" key="8">
    <source>
        <dbReference type="EMBL" id="MFD1671722.1"/>
    </source>
</evidence>
<feature type="domain" description="Nudix hydrolase" evidence="7">
    <location>
        <begin position="3"/>
        <end position="133"/>
    </location>
</feature>
<dbReference type="Pfam" id="PF00293">
    <property type="entry name" value="NUDIX"/>
    <property type="match status" value="1"/>
</dbReference>
<evidence type="ECO:0000256" key="3">
    <source>
        <dbReference type="ARBA" id="ARBA00022741"/>
    </source>
</evidence>
<evidence type="ECO:0000256" key="2">
    <source>
        <dbReference type="ARBA" id="ARBA00018911"/>
    </source>
</evidence>
<dbReference type="InterPro" id="IPR020084">
    <property type="entry name" value="NUDIX_hydrolase_CS"/>
</dbReference>
<proteinExistence type="inferred from homology"/>
<name>A0ABW4J9X8_9LACO</name>
<organism evidence="8 9">
    <name type="scientific">Agrilactobacillus yilanensis</name>
    <dbReference type="NCBI Taxonomy" id="2485997"/>
    <lineage>
        <taxon>Bacteria</taxon>
        <taxon>Bacillati</taxon>
        <taxon>Bacillota</taxon>
        <taxon>Bacilli</taxon>
        <taxon>Lactobacillales</taxon>
        <taxon>Lactobacillaceae</taxon>
        <taxon>Agrilactobacillus</taxon>
    </lineage>
</organism>
<keyword evidence="9" id="KW-1185">Reference proteome</keyword>
<dbReference type="RefSeq" id="WP_125713726.1">
    <property type="nucleotide sequence ID" value="NZ_JBHTOP010000022.1"/>
</dbReference>
<dbReference type="InterPro" id="IPR003565">
    <property type="entry name" value="Tetra_PHTase"/>
</dbReference>
<keyword evidence="4 6" id="KW-0378">Hydrolase</keyword>
<evidence type="ECO:0000256" key="1">
    <source>
        <dbReference type="ARBA" id="ARBA00005582"/>
    </source>
</evidence>
<accession>A0ABW4J9X8</accession>
<dbReference type="EMBL" id="JBHTOP010000022">
    <property type="protein sequence ID" value="MFD1671722.1"/>
    <property type="molecule type" value="Genomic_DNA"/>
</dbReference>
<evidence type="ECO:0000256" key="6">
    <source>
        <dbReference type="RuleBase" id="RU003476"/>
    </source>
</evidence>
<dbReference type="InterPro" id="IPR020476">
    <property type="entry name" value="Nudix_hydrolase"/>
</dbReference>
<evidence type="ECO:0000313" key="9">
    <source>
        <dbReference type="Proteomes" id="UP001597267"/>
    </source>
</evidence>
<gene>
    <name evidence="8" type="ORF">ACFQ5M_06435</name>
</gene>
<dbReference type="InterPro" id="IPR000086">
    <property type="entry name" value="NUDIX_hydrolase_dom"/>
</dbReference>
<dbReference type="PROSITE" id="PS00893">
    <property type="entry name" value="NUDIX_BOX"/>
    <property type="match status" value="1"/>
</dbReference>
<dbReference type="PANTHER" id="PTHR21340">
    <property type="entry name" value="DIADENOSINE 5,5-P1,P4-TETRAPHOSPHATE PYROPHOSPHOHYDROLASE MUTT"/>
    <property type="match status" value="1"/>
</dbReference>
<dbReference type="InterPro" id="IPR015797">
    <property type="entry name" value="NUDIX_hydrolase-like_dom_sf"/>
</dbReference>
<reference evidence="9" key="1">
    <citation type="journal article" date="2019" name="Int. J. Syst. Evol. Microbiol.">
        <title>The Global Catalogue of Microorganisms (GCM) 10K type strain sequencing project: providing services to taxonomists for standard genome sequencing and annotation.</title>
        <authorList>
            <consortium name="The Broad Institute Genomics Platform"/>
            <consortium name="The Broad Institute Genome Sequencing Center for Infectious Disease"/>
            <person name="Wu L."/>
            <person name="Ma J."/>
        </authorList>
    </citation>
    <scope>NUCLEOTIDE SEQUENCE [LARGE SCALE GENOMIC DNA]</scope>
    <source>
        <strain evidence="9">CCM 8896</strain>
    </source>
</reference>
<protein>
    <recommendedName>
        <fullName evidence="2">Bis(5'-nucleosyl)-tetraphosphatase [asymmetrical]</fullName>
    </recommendedName>
    <alternativeName>
        <fullName evidence="5">Diadenosine 5',5'''-P1,P4-tetraphosphate asymmetrical hydrolase</fullName>
    </alternativeName>
</protein>